<dbReference type="InterPro" id="IPR000182">
    <property type="entry name" value="GNAT_dom"/>
</dbReference>
<dbReference type="RefSeq" id="WP_318109199.1">
    <property type="nucleotide sequence ID" value="NZ_CP137573.1"/>
</dbReference>
<evidence type="ECO:0000259" key="1">
    <source>
        <dbReference type="PROSITE" id="PS51186"/>
    </source>
</evidence>
<evidence type="ECO:0000313" key="2">
    <source>
        <dbReference type="EMBL" id="WOX26256.1"/>
    </source>
</evidence>
<dbReference type="InterPro" id="IPR050276">
    <property type="entry name" value="MshD_Acetyltransferase"/>
</dbReference>
<gene>
    <name evidence="2" type="ORF">R2D22_34685</name>
</gene>
<reference evidence="2 3" key="1">
    <citation type="submission" date="2023-10" db="EMBL/GenBank/DDBJ databases">
        <title>The genome sequence of Streptomyces sp. HUAS YS2.</title>
        <authorList>
            <person name="Mo P."/>
        </authorList>
    </citation>
    <scope>NUCLEOTIDE SEQUENCE [LARGE SCALE GENOMIC DNA]</scope>
    <source>
        <strain evidence="2 3">HUAS YS2</strain>
    </source>
</reference>
<feature type="domain" description="N-acetyltransferase" evidence="1">
    <location>
        <begin position="2"/>
        <end position="173"/>
    </location>
</feature>
<evidence type="ECO:0000313" key="3">
    <source>
        <dbReference type="Proteomes" id="UP001301731"/>
    </source>
</evidence>
<dbReference type="InterPro" id="IPR016181">
    <property type="entry name" value="Acyl_CoA_acyltransferase"/>
</dbReference>
<dbReference type="EC" id="2.3.1.-" evidence="2"/>
<dbReference type="Pfam" id="PF00583">
    <property type="entry name" value="Acetyltransf_1"/>
    <property type="match status" value="1"/>
</dbReference>
<keyword evidence="2" id="KW-0012">Acyltransferase</keyword>
<dbReference type="Gene3D" id="3.40.630.30">
    <property type="match status" value="1"/>
</dbReference>
<dbReference type="SUPFAM" id="SSF55729">
    <property type="entry name" value="Acyl-CoA N-acyltransferases (Nat)"/>
    <property type="match status" value="1"/>
</dbReference>
<name>A0ABZ0M489_9ACTN</name>
<sequence>MVGIREMTESDADAVAGVRVDGWRSAYAGIVPRTWLDRMTVAEDALRQRTRLAEPGRAATDLVATDPDGAVVGWTCFGPVGAAGAPGPDWAELYTLYVRPDLIGHGVGRALLDEAHTRAGAAGFAGMLLWVLADNHRARRFYDRAGYAPDGAVQNDTYDDVVLDELRYRRTLAR</sequence>
<dbReference type="Proteomes" id="UP001301731">
    <property type="component" value="Chromosome"/>
</dbReference>
<proteinExistence type="predicted"/>
<dbReference type="CDD" id="cd04301">
    <property type="entry name" value="NAT_SF"/>
    <property type="match status" value="1"/>
</dbReference>
<accession>A0ABZ0M489</accession>
<protein>
    <submittedName>
        <fullName evidence="2">GNAT family N-acetyltransferase</fullName>
        <ecNumber evidence="2">2.3.1.-</ecNumber>
    </submittedName>
</protein>
<keyword evidence="3" id="KW-1185">Reference proteome</keyword>
<dbReference type="PROSITE" id="PS51186">
    <property type="entry name" value="GNAT"/>
    <property type="match status" value="1"/>
</dbReference>
<dbReference type="PANTHER" id="PTHR43617:SF2">
    <property type="entry name" value="UPF0039 PROTEIN SLL0451"/>
    <property type="match status" value="1"/>
</dbReference>
<dbReference type="EMBL" id="CP137573">
    <property type="protein sequence ID" value="WOX26256.1"/>
    <property type="molecule type" value="Genomic_DNA"/>
</dbReference>
<keyword evidence="2" id="KW-0808">Transferase</keyword>
<dbReference type="GO" id="GO:0016746">
    <property type="term" value="F:acyltransferase activity"/>
    <property type="evidence" value="ECO:0007669"/>
    <property type="project" value="UniProtKB-KW"/>
</dbReference>
<organism evidence="2 3">
    <name type="scientific">Streptomyces solicathayae</name>
    <dbReference type="NCBI Taxonomy" id="3081768"/>
    <lineage>
        <taxon>Bacteria</taxon>
        <taxon>Bacillati</taxon>
        <taxon>Actinomycetota</taxon>
        <taxon>Actinomycetes</taxon>
        <taxon>Kitasatosporales</taxon>
        <taxon>Streptomycetaceae</taxon>
        <taxon>Streptomyces</taxon>
    </lineage>
</organism>
<dbReference type="PANTHER" id="PTHR43617">
    <property type="entry name" value="L-AMINO ACID N-ACETYLTRANSFERASE"/>
    <property type="match status" value="1"/>
</dbReference>